<proteinExistence type="predicted"/>
<dbReference type="EMBL" id="OCNJ01000002">
    <property type="protein sequence ID" value="SOD92474.1"/>
    <property type="molecule type" value="Genomic_DNA"/>
</dbReference>
<evidence type="ECO:0000259" key="2">
    <source>
        <dbReference type="Pfam" id="PF13386"/>
    </source>
</evidence>
<organism evidence="3 4">
    <name type="scientific">Caenispirillum bisanense</name>
    <dbReference type="NCBI Taxonomy" id="414052"/>
    <lineage>
        <taxon>Bacteria</taxon>
        <taxon>Pseudomonadati</taxon>
        <taxon>Pseudomonadota</taxon>
        <taxon>Alphaproteobacteria</taxon>
        <taxon>Rhodospirillales</taxon>
        <taxon>Novispirillaceae</taxon>
        <taxon>Caenispirillum</taxon>
    </lineage>
</organism>
<dbReference type="PANTHER" id="PTHR42208:SF1">
    <property type="entry name" value="HEAVY METAL TRANSPORTER"/>
    <property type="match status" value="1"/>
</dbReference>
<sequence>MDQNALMAMLSAGLSHCEVVFTERGGLLVSLLVTGLIGGLTHCAGMCGPFVLSQVTARLESVPASRMREWHRLTGAAVLPYQVGRMTTYMLLGAGLALAAGSLGDLSGLRWLSAGLLVLAALLFVGYAVPKLKLALPGGRKAEGWWSAKVSRLARPLFSTPTGWRGYGLGVMLGFIPCGLLYGALAAAASSGDPVAGAFGMAAFALGTMPALFAVGLAGHMAGRRWGGLVAKVAPALLVLNAGVLTYMAVTLVA</sequence>
<dbReference type="RefSeq" id="WP_097278197.1">
    <property type="nucleotide sequence ID" value="NZ_OCNJ01000002.1"/>
</dbReference>
<feature type="domain" description="Urease accessory protein UreH-like transmembrane" evidence="2">
    <location>
        <begin position="31"/>
        <end position="241"/>
    </location>
</feature>
<name>A0A286GBU5_9PROT</name>
<evidence type="ECO:0000256" key="1">
    <source>
        <dbReference type="SAM" id="Phobius"/>
    </source>
</evidence>
<keyword evidence="1" id="KW-0812">Transmembrane</keyword>
<protein>
    <recommendedName>
        <fullName evidence="2">Urease accessory protein UreH-like transmembrane domain-containing protein</fullName>
    </recommendedName>
</protein>
<dbReference type="Proteomes" id="UP000219621">
    <property type="component" value="Unassembled WGS sequence"/>
</dbReference>
<gene>
    <name evidence="3" type="ORF">SAMN05421508_102453</name>
</gene>
<dbReference type="OrthoDB" id="5574095at2"/>
<dbReference type="Pfam" id="PF13386">
    <property type="entry name" value="DsbD_2"/>
    <property type="match status" value="1"/>
</dbReference>
<keyword evidence="1" id="KW-1133">Transmembrane helix</keyword>
<feature type="transmembrane region" description="Helical" evidence="1">
    <location>
        <begin position="195"/>
        <end position="217"/>
    </location>
</feature>
<dbReference type="InterPro" id="IPR039447">
    <property type="entry name" value="UreH-like_TM_dom"/>
</dbReference>
<accession>A0A286GBU5</accession>
<evidence type="ECO:0000313" key="4">
    <source>
        <dbReference type="Proteomes" id="UP000219621"/>
    </source>
</evidence>
<dbReference type="PANTHER" id="PTHR42208">
    <property type="entry name" value="HEAVY METAL TRANSPORTER-RELATED"/>
    <property type="match status" value="1"/>
</dbReference>
<keyword evidence="4" id="KW-1185">Reference proteome</keyword>
<feature type="transmembrane region" description="Helical" evidence="1">
    <location>
        <begin position="73"/>
        <end position="99"/>
    </location>
</feature>
<feature type="transmembrane region" description="Helical" evidence="1">
    <location>
        <begin position="229"/>
        <end position="250"/>
    </location>
</feature>
<dbReference type="AlphaFoldDB" id="A0A286GBU5"/>
<keyword evidence="1" id="KW-0472">Membrane</keyword>
<feature type="transmembrane region" description="Helical" evidence="1">
    <location>
        <begin position="167"/>
        <end position="189"/>
    </location>
</feature>
<reference evidence="3 4" key="1">
    <citation type="submission" date="2017-09" db="EMBL/GenBank/DDBJ databases">
        <authorList>
            <person name="Ehlers B."/>
            <person name="Leendertz F.H."/>
        </authorList>
    </citation>
    <scope>NUCLEOTIDE SEQUENCE [LARGE SCALE GENOMIC DNA]</scope>
    <source>
        <strain evidence="3 4">USBA 140</strain>
    </source>
</reference>
<evidence type="ECO:0000313" key="3">
    <source>
        <dbReference type="EMBL" id="SOD92474.1"/>
    </source>
</evidence>
<feature type="transmembrane region" description="Helical" evidence="1">
    <location>
        <begin position="111"/>
        <end position="130"/>
    </location>
</feature>